<dbReference type="InterPro" id="IPR009839">
    <property type="entry name" value="SseB_N"/>
</dbReference>
<evidence type="ECO:0000259" key="2">
    <source>
        <dbReference type="Pfam" id="PF07179"/>
    </source>
</evidence>
<dbReference type="Pfam" id="PF07179">
    <property type="entry name" value="SseB"/>
    <property type="match status" value="1"/>
</dbReference>
<reference evidence="4" key="1">
    <citation type="submission" date="2020-07" db="EMBL/GenBank/DDBJ databases">
        <title>Complete genome sequencing of Clostridia bacterium strain 12CBH8.</title>
        <authorList>
            <person name="Sakamoto M."/>
            <person name="Murakami T."/>
            <person name="Mori H."/>
        </authorList>
    </citation>
    <scope>NUCLEOTIDE SEQUENCE [LARGE SCALE GENOMIC DNA]</scope>
    <source>
        <strain evidence="4">12CBH8</strain>
    </source>
</reference>
<feature type="domain" description="SseB protein N-terminal" evidence="2">
    <location>
        <begin position="68"/>
        <end position="184"/>
    </location>
</feature>
<protein>
    <recommendedName>
        <fullName evidence="2">SseB protein N-terminal domain-containing protein</fullName>
    </recommendedName>
</protein>
<dbReference type="EMBL" id="AP023321">
    <property type="protein sequence ID" value="BCI59403.1"/>
    <property type="molecule type" value="Genomic_DNA"/>
</dbReference>
<feature type="compositionally biased region" description="Polar residues" evidence="1">
    <location>
        <begin position="14"/>
        <end position="28"/>
    </location>
</feature>
<sequence>MALFKKSRKKGEETQASGIDQAKEQTAPQKKIVVGGDETTSPDMMQVENLEFLIRIYMKDPENMVNLVPVLIALGKANVTVPVHVELSEEDAKKLQEGAENGTSIALPENAKARVNILSAPDGRYFLPVYTRKELLPQQAGRRFMAMQTPFLNCCEMILEQMKSASGIAINPYTENLILPPDVLKAVRKKAMEDEQKKQSEEQK</sequence>
<evidence type="ECO:0000313" key="4">
    <source>
        <dbReference type="Proteomes" id="UP000593890"/>
    </source>
</evidence>
<proteinExistence type="predicted"/>
<feature type="region of interest" description="Disordered" evidence="1">
    <location>
        <begin position="1"/>
        <end position="40"/>
    </location>
</feature>
<keyword evidence="4" id="KW-1185">Reference proteome</keyword>
<dbReference type="AlphaFoldDB" id="A0A7I8D2D9"/>
<accession>A0A7I8D2D9</accession>
<name>A0A7I8D2D9_9FIRM</name>
<dbReference type="KEGG" id="sman:C12CBH8_00420"/>
<gene>
    <name evidence="3" type="ORF">C12CBH8_00420</name>
</gene>
<dbReference type="Proteomes" id="UP000593890">
    <property type="component" value="Chromosome"/>
</dbReference>
<dbReference type="RefSeq" id="WP_215533316.1">
    <property type="nucleotide sequence ID" value="NZ_AP023321.1"/>
</dbReference>
<organism evidence="3 4">
    <name type="scientific">Solibaculum mannosilyticum</name>
    <dbReference type="NCBI Taxonomy" id="2780922"/>
    <lineage>
        <taxon>Bacteria</taxon>
        <taxon>Bacillati</taxon>
        <taxon>Bacillota</taxon>
        <taxon>Clostridia</taxon>
        <taxon>Eubacteriales</taxon>
        <taxon>Oscillospiraceae</taxon>
        <taxon>Solibaculum</taxon>
    </lineage>
</organism>
<evidence type="ECO:0000313" key="3">
    <source>
        <dbReference type="EMBL" id="BCI59403.1"/>
    </source>
</evidence>
<evidence type="ECO:0000256" key="1">
    <source>
        <dbReference type="SAM" id="MobiDB-lite"/>
    </source>
</evidence>